<organism evidence="2 3">
    <name type="scientific">Luteolibacter yonseiensis</name>
    <dbReference type="NCBI Taxonomy" id="1144680"/>
    <lineage>
        <taxon>Bacteria</taxon>
        <taxon>Pseudomonadati</taxon>
        <taxon>Verrucomicrobiota</taxon>
        <taxon>Verrucomicrobiia</taxon>
        <taxon>Verrucomicrobiales</taxon>
        <taxon>Verrucomicrobiaceae</taxon>
        <taxon>Luteolibacter</taxon>
    </lineage>
</organism>
<dbReference type="AlphaFoldDB" id="A0A934R3D4"/>
<sequence>MSDREKKTLIIFGLAAFVMLNFLGFNFAVSKRGEVDRARAQAEQQLDQAIMFQENSEKVSAEMDWLSTNEPETIANQDIQAKLQQFADSGAKSFGLNVKAQKLLPSDVTEGRNYHRAKCQFVVTGTEQSLYQWFDKLNDPFLLRIATQIRLSPNQQDDTKIDCTATIEQWFTPPAP</sequence>
<evidence type="ECO:0000256" key="1">
    <source>
        <dbReference type="SAM" id="Phobius"/>
    </source>
</evidence>
<evidence type="ECO:0000313" key="3">
    <source>
        <dbReference type="Proteomes" id="UP000600139"/>
    </source>
</evidence>
<accession>A0A934R3D4</accession>
<evidence type="ECO:0000313" key="2">
    <source>
        <dbReference type="EMBL" id="MBK1816149.1"/>
    </source>
</evidence>
<comment type="caution">
    <text evidence="2">The sequence shown here is derived from an EMBL/GenBank/DDBJ whole genome shotgun (WGS) entry which is preliminary data.</text>
</comment>
<gene>
    <name evidence="2" type="ORF">JIN84_11040</name>
</gene>
<keyword evidence="3" id="KW-1185">Reference proteome</keyword>
<keyword evidence="1" id="KW-1133">Transmembrane helix</keyword>
<dbReference type="Proteomes" id="UP000600139">
    <property type="component" value="Unassembled WGS sequence"/>
</dbReference>
<name>A0A934R3D4_9BACT</name>
<proteinExistence type="predicted"/>
<keyword evidence="1" id="KW-0472">Membrane</keyword>
<keyword evidence="1" id="KW-0812">Transmembrane</keyword>
<protein>
    <submittedName>
        <fullName evidence="2">Uncharacterized protein</fullName>
    </submittedName>
</protein>
<reference evidence="2" key="1">
    <citation type="submission" date="2021-01" db="EMBL/GenBank/DDBJ databases">
        <title>Modified the classification status of verrucomicrobia.</title>
        <authorList>
            <person name="Feng X."/>
        </authorList>
    </citation>
    <scope>NUCLEOTIDE SEQUENCE</scope>
    <source>
        <strain evidence="2">JCM 18052</strain>
    </source>
</reference>
<dbReference type="RefSeq" id="WP_200351105.1">
    <property type="nucleotide sequence ID" value="NZ_BAABHZ010000006.1"/>
</dbReference>
<dbReference type="EMBL" id="JAENIK010000011">
    <property type="protein sequence ID" value="MBK1816149.1"/>
    <property type="molecule type" value="Genomic_DNA"/>
</dbReference>
<feature type="transmembrane region" description="Helical" evidence="1">
    <location>
        <begin position="9"/>
        <end position="29"/>
    </location>
</feature>